<evidence type="ECO:0000313" key="6">
    <source>
        <dbReference type="Proteomes" id="UP000520156"/>
    </source>
</evidence>
<dbReference type="GO" id="GO:0050661">
    <property type="term" value="F:NADP binding"/>
    <property type="evidence" value="ECO:0007669"/>
    <property type="project" value="InterPro"/>
</dbReference>
<accession>A0A7X1F4S5</accession>
<dbReference type="GO" id="GO:0004499">
    <property type="term" value="F:N,N-dimethylaniline monooxygenase activity"/>
    <property type="evidence" value="ECO:0007669"/>
    <property type="project" value="InterPro"/>
</dbReference>
<organism evidence="5 6">
    <name type="scientific">Novosphingobium aerophilum</name>
    <dbReference type="NCBI Taxonomy" id="2839843"/>
    <lineage>
        <taxon>Bacteria</taxon>
        <taxon>Pseudomonadati</taxon>
        <taxon>Pseudomonadota</taxon>
        <taxon>Alphaproteobacteria</taxon>
        <taxon>Sphingomonadales</taxon>
        <taxon>Sphingomonadaceae</taxon>
        <taxon>Novosphingobium</taxon>
    </lineage>
</organism>
<evidence type="ECO:0000256" key="4">
    <source>
        <dbReference type="ARBA" id="ARBA00035159"/>
    </source>
</evidence>
<dbReference type="PANTHER" id="PTHR42877:SF4">
    <property type="entry name" value="FAD_NAD(P)-BINDING DOMAIN-CONTAINING PROTEIN-RELATED"/>
    <property type="match status" value="1"/>
</dbReference>
<dbReference type="InterPro" id="IPR051209">
    <property type="entry name" value="FAD-bind_Monooxygenase_sf"/>
</dbReference>
<dbReference type="PANTHER" id="PTHR42877">
    <property type="entry name" value="L-ORNITHINE N(5)-MONOOXYGENASE-RELATED"/>
    <property type="match status" value="1"/>
</dbReference>
<name>A0A7X1F4S5_9SPHN</name>
<evidence type="ECO:0000256" key="2">
    <source>
        <dbReference type="ARBA" id="ARBA00022827"/>
    </source>
</evidence>
<keyword evidence="2" id="KW-0274">FAD</keyword>
<evidence type="ECO:0000256" key="3">
    <source>
        <dbReference type="ARBA" id="ARBA00023002"/>
    </source>
</evidence>
<dbReference type="Pfam" id="PF00743">
    <property type="entry name" value="FMO-like"/>
    <property type="match status" value="1"/>
</dbReference>
<keyword evidence="6" id="KW-1185">Reference proteome</keyword>
<dbReference type="SUPFAM" id="SSF51905">
    <property type="entry name" value="FAD/NAD(P)-binding domain"/>
    <property type="match status" value="1"/>
</dbReference>
<comment type="caution">
    <text evidence="5">The sequence shown here is derived from an EMBL/GenBank/DDBJ whole genome shotgun (WGS) entry which is preliminary data.</text>
</comment>
<evidence type="ECO:0000256" key="1">
    <source>
        <dbReference type="ARBA" id="ARBA00022630"/>
    </source>
</evidence>
<keyword evidence="3" id="KW-0560">Oxidoreductase</keyword>
<dbReference type="EMBL" id="JACLAU010000001">
    <property type="protein sequence ID" value="MBC2650338.1"/>
    <property type="molecule type" value="Genomic_DNA"/>
</dbReference>
<dbReference type="AlphaFoldDB" id="A0A7X1F4S5"/>
<dbReference type="PRINTS" id="PR00370">
    <property type="entry name" value="FMOXYGENASE"/>
</dbReference>
<dbReference type="Proteomes" id="UP000520156">
    <property type="component" value="Unassembled WGS sequence"/>
</dbReference>
<reference evidence="5 6" key="1">
    <citation type="submission" date="2020-08" db="EMBL/GenBank/DDBJ databases">
        <title>The genome sequence of Novosphingobium flavum 4Y4.</title>
        <authorList>
            <person name="Liu Y."/>
        </authorList>
    </citation>
    <scope>NUCLEOTIDE SEQUENCE [LARGE SCALE GENOMIC DNA]</scope>
    <source>
        <strain evidence="5 6">4Y4</strain>
    </source>
</reference>
<sequence>MSERASRALLGDSPELTEALATANLPTLLAAYVHLSQDADFLERFAPHIRPAFSVPPTDIPPALADELRARLRRLLTTGAGLASTPLPDTLAQRIMSVTVGEPVEDEFIALVYDQCGFKPWIDRSAIPGRSHPPAGFRVLVIGAGLTGMAAATKLREAGYDHIVIEKNADIGGTWYENRYPGVGVDTSSHFYSFSWEIWPDWHHYHPQGGDMQQYLLEVADKYDLRRNMRFNTKVESLVYDEGTGTWTVTVLTADGQREEIVANAVINGHGPVNRFKFPDIPGLEGFTGPVVHTAAWPTDLDITGKRVAVIGTGASSAQLVGAIAPQVAQLTVYQRTKHWVLFNPEIAHEVADGMKWALAHIPTFKQWFRFRVFWAEADGLFANVLKDPAWEGNDLAVSQGNELTRQYALGYMRQKFADRPDLIAKLTPDFPIFSKRIILDNGWFDALRRDNVQLETSGIARILPHGIEARDGTVFECDVIVCATGFNVAKMLGDLTIRGIGGRDLGEEWGEEDPRSYLGMCVPGYPNYFHTVGPNSAPNHAAGQNLISECQVNWIIEALDRTVAADAKAFEVTRDAFDAWNRKVDARMPEMIWSHPRANSYYNNSKGRVFLSWPWRLVDYFNETRAPADGTYILHR</sequence>
<proteinExistence type="predicted"/>
<dbReference type="InterPro" id="IPR020946">
    <property type="entry name" value="Flavin_mOase-like"/>
</dbReference>
<dbReference type="Gene3D" id="3.50.50.60">
    <property type="entry name" value="FAD/NAD(P)-binding domain"/>
    <property type="match status" value="2"/>
</dbReference>
<dbReference type="InterPro" id="IPR000960">
    <property type="entry name" value="Flavin_mOase"/>
</dbReference>
<evidence type="ECO:0000313" key="5">
    <source>
        <dbReference type="EMBL" id="MBC2650338.1"/>
    </source>
</evidence>
<dbReference type="GO" id="GO:0050660">
    <property type="term" value="F:flavin adenine dinucleotide binding"/>
    <property type="evidence" value="ECO:0007669"/>
    <property type="project" value="InterPro"/>
</dbReference>
<keyword evidence="1" id="KW-0285">Flavoprotein</keyword>
<protein>
    <recommendedName>
        <fullName evidence="4">Trimethylamine monooxygenase</fullName>
    </recommendedName>
</protein>
<dbReference type="InterPro" id="IPR036188">
    <property type="entry name" value="FAD/NAD-bd_sf"/>
</dbReference>
<gene>
    <name evidence="5" type="ORF">H7F49_01305</name>
</gene>